<dbReference type="GO" id="GO:0016255">
    <property type="term" value="P:attachment of GPI anchor to protein"/>
    <property type="evidence" value="ECO:0007669"/>
    <property type="project" value="InterPro"/>
</dbReference>
<keyword evidence="4" id="KW-1185">Reference proteome</keyword>
<reference evidence="4" key="1">
    <citation type="journal article" date="2012" name="Science">
        <title>The Paleozoic origin of enzymatic lignin decomposition reconstructed from 31 fungal genomes.</title>
        <authorList>
            <person name="Floudas D."/>
            <person name="Binder M."/>
            <person name="Riley R."/>
            <person name="Barry K."/>
            <person name="Blanchette R.A."/>
            <person name="Henrissat B."/>
            <person name="Martinez A.T."/>
            <person name="Otillar R."/>
            <person name="Spatafora J.W."/>
            <person name="Yadav J.S."/>
            <person name="Aerts A."/>
            <person name="Benoit I."/>
            <person name="Boyd A."/>
            <person name="Carlson A."/>
            <person name="Copeland A."/>
            <person name="Coutinho P.M."/>
            <person name="de Vries R.P."/>
            <person name="Ferreira P."/>
            <person name="Findley K."/>
            <person name="Foster B."/>
            <person name="Gaskell J."/>
            <person name="Glotzer D."/>
            <person name="Gorecki P."/>
            <person name="Heitman J."/>
            <person name="Hesse C."/>
            <person name="Hori C."/>
            <person name="Igarashi K."/>
            <person name="Jurgens J.A."/>
            <person name="Kallen N."/>
            <person name="Kersten P."/>
            <person name="Kohler A."/>
            <person name="Kuees U."/>
            <person name="Kumar T.K.A."/>
            <person name="Kuo A."/>
            <person name="LaButti K."/>
            <person name="Larrondo L.F."/>
            <person name="Lindquist E."/>
            <person name="Ling A."/>
            <person name="Lombard V."/>
            <person name="Lucas S."/>
            <person name="Lundell T."/>
            <person name="Martin R."/>
            <person name="McLaughlin D.J."/>
            <person name="Morgenstern I."/>
            <person name="Morin E."/>
            <person name="Murat C."/>
            <person name="Nagy L.G."/>
            <person name="Nolan M."/>
            <person name="Ohm R.A."/>
            <person name="Patyshakuliyeva A."/>
            <person name="Rokas A."/>
            <person name="Ruiz-Duenas F.J."/>
            <person name="Sabat G."/>
            <person name="Salamov A."/>
            <person name="Samejima M."/>
            <person name="Schmutz J."/>
            <person name="Slot J.C."/>
            <person name="St John F."/>
            <person name="Stenlid J."/>
            <person name="Sun H."/>
            <person name="Sun S."/>
            <person name="Syed K."/>
            <person name="Tsang A."/>
            <person name="Wiebenga A."/>
            <person name="Young D."/>
            <person name="Pisabarro A."/>
            <person name="Eastwood D.C."/>
            <person name="Martin F."/>
            <person name="Cullen D."/>
            <person name="Grigoriev I.V."/>
            <person name="Hibbett D.S."/>
        </authorList>
    </citation>
    <scope>NUCLEOTIDE SEQUENCE [LARGE SCALE GENOMIC DNA]</scope>
    <source>
        <strain evidence="4">RWD-64-598 SS2</strain>
    </source>
</reference>
<gene>
    <name evidence="3" type="ORF">CONPUDRAFT_167386</name>
</gene>
<evidence type="ECO:0000313" key="4">
    <source>
        <dbReference type="Proteomes" id="UP000053558"/>
    </source>
</evidence>
<keyword evidence="1" id="KW-1133">Transmembrane helix</keyword>
<dbReference type="AlphaFoldDB" id="A0A5M3MGX8"/>
<dbReference type="GeneID" id="19205758"/>
<dbReference type="Pfam" id="PF04113">
    <property type="entry name" value="Gpi16"/>
    <property type="match status" value="1"/>
</dbReference>
<comment type="caution">
    <text evidence="3">The sequence shown here is derived from an EMBL/GenBank/DDBJ whole genome shotgun (WGS) entry which is preliminary data.</text>
</comment>
<evidence type="ECO:0000313" key="3">
    <source>
        <dbReference type="EMBL" id="EIW78363.1"/>
    </source>
</evidence>
<name>A0A5M3MGX8_CONPW</name>
<dbReference type="InterPro" id="IPR007245">
    <property type="entry name" value="PIG-T"/>
</dbReference>
<dbReference type="GO" id="GO:0042765">
    <property type="term" value="C:GPI-anchor transamidase complex"/>
    <property type="evidence" value="ECO:0007669"/>
    <property type="project" value="InterPro"/>
</dbReference>
<protein>
    <submittedName>
        <fullName evidence="3">Gpi16 subunit GPI transamidase component</fullName>
    </submittedName>
</protein>
<dbReference type="OrthoDB" id="331263at2759"/>
<evidence type="ECO:0000256" key="2">
    <source>
        <dbReference type="SAM" id="SignalP"/>
    </source>
</evidence>
<dbReference type="OMA" id="NHGHYIG"/>
<feature type="transmembrane region" description="Helical" evidence="1">
    <location>
        <begin position="592"/>
        <end position="613"/>
    </location>
</feature>
<sequence>MTPCAFRLTKCLLALGLFSLASTSASASSGPGQGHAAPIQARETFDESLTLRPLPDGRVSAAFEFKTVVRGARPREPGSLGRAREEGDVSQHYALFPLELGQILRAHAVAELHLGLRAGKWDYDAWGAPGAWTTADPSPEPHAGVGAGAAGAATGAELYAWMGDAGGGEGEGGVSIDDRWTGLRSALAGLFCASLESLDERRTCAPADAFPPSGTLPPLASQYRPRSNASGSSIGAGGGGYYELRHALQPAEHVCTENLTPFVRLLPCKAAAGLGRLLNPQKLFGADWHGLGVHVRWVAPGGGGGEGGVELVLAAQGVFDPVRLSGSYRSRDWSFQRLFDRLVEARCPVARSSRVYVELPQDVAYSVVPEPTKVEGAVAMYDLLAENAERVDVSLRYLLEKQFQYPTARPPSLSPLTVRRALHGTSQAHGALAVSVTNNLDTPVRVGYLETLPALVTLWLHTLTVTLDGDARPRNDLLTDLTYQPPLPHGAHTGPSVLQAALAIPPRATLRLSVDMGKAFLRYTEHQPDAMRGWDLPGAVFFPLALDDKSYGAGLASAKNSNETAVATTIGYRIHTPNLLVDLATPDFSMPYNVIILSCTLITLIFGSVFNMLTRRWVLVDMDEGLDVE</sequence>
<dbReference type="KEGG" id="cput:CONPUDRAFT_167386"/>
<feature type="signal peptide" evidence="2">
    <location>
        <begin position="1"/>
        <end position="27"/>
    </location>
</feature>
<proteinExistence type="predicted"/>
<keyword evidence="2" id="KW-0732">Signal</keyword>
<dbReference type="PANTHER" id="PTHR12959:SF11">
    <property type="entry name" value="GPI TRANSAMIDASE COMPONENT PIG-T"/>
    <property type="match status" value="1"/>
</dbReference>
<dbReference type="EMBL" id="JH711582">
    <property type="protein sequence ID" value="EIW78363.1"/>
    <property type="molecule type" value="Genomic_DNA"/>
</dbReference>
<keyword evidence="1" id="KW-0472">Membrane</keyword>
<keyword evidence="1" id="KW-0812">Transmembrane</keyword>
<dbReference type="RefSeq" id="XP_007771412.1">
    <property type="nucleotide sequence ID" value="XM_007773222.1"/>
</dbReference>
<evidence type="ECO:0000256" key="1">
    <source>
        <dbReference type="SAM" id="Phobius"/>
    </source>
</evidence>
<dbReference type="Proteomes" id="UP000053558">
    <property type="component" value="Unassembled WGS sequence"/>
</dbReference>
<feature type="chain" id="PRO_5024288944" evidence="2">
    <location>
        <begin position="28"/>
        <end position="629"/>
    </location>
</feature>
<dbReference type="PANTHER" id="PTHR12959">
    <property type="entry name" value="GPI TRANSAMIDASE COMPONENT PIG-T-RELATED"/>
    <property type="match status" value="1"/>
</dbReference>
<accession>A0A5M3MGX8</accession>
<organism evidence="3 4">
    <name type="scientific">Coniophora puteana (strain RWD-64-598)</name>
    <name type="common">Brown rot fungus</name>
    <dbReference type="NCBI Taxonomy" id="741705"/>
    <lineage>
        <taxon>Eukaryota</taxon>
        <taxon>Fungi</taxon>
        <taxon>Dikarya</taxon>
        <taxon>Basidiomycota</taxon>
        <taxon>Agaricomycotina</taxon>
        <taxon>Agaricomycetes</taxon>
        <taxon>Agaricomycetidae</taxon>
        <taxon>Boletales</taxon>
        <taxon>Coniophorineae</taxon>
        <taxon>Coniophoraceae</taxon>
        <taxon>Coniophora</taxon>
    </lineage>
</organism>